<feature type="region of interest" description="Disordered" evidence="1">
    <location>
        <begin position="1119"/>
        <end position="1191"/>
    </location>
</feature>
<feature type="compositionally biased region" description="Polar residues" evidence="1">
    <location>
        <begin position="70"/>
        <end position="83"/>
    </location>
</feature>
<feature type="compositionally biased region" description="Polar residues" evidence="1">
    <location>
        <begin position="198"/>
        <end position="207"/>
    </location>
</feature>
<dbReference type="Proteomes" id="UP000187455">
    <property type="component" value="Unassembled WGS sequence"/>
</dbReference>
<evidence type="ECO:0000313" key="3">
    <source>
        <dbReference type="Proteomes" id="UP000187455"/>
    </source>
</evidence>
<protein>
    <submittedName>
        <fullName evidence="2">Uncharacterized protein</fullName>
    </submittedName>
</protein>
<gene>
    <name evidence="2" type="ORF">AYI68_g6601</name>
</gene>
<keyword evidence="3" id="KW-1185">Reference proteome</keyword>
<name>A0A1R0GR09_9FUNG</name>
<feature type="compositionally biased region" description="Low complexity" evidence="1">
    <location>
        <begin position="91"/>
        <end position="107"/>
    </location>
</feature>
<dbReference type="EMBL" id="LSSL01004612">
    <property type="protein sequence ID" value="OLY79332.1"/>
    <property type="molecule type" value="Genomic_DNA"/>
</dbReference>
<feature type="region of interest" description="Disordered" evidence="1">
    <location>
        <begin position="544"/>
        <end position="578"/>
    </location>
</feature>
<feature type="compositionally biased region" description="Low complexity" evidence="1">
    <location>
        <begin position="219"/>
        <end position="231"/>
    </location>
</feature>
<feature type="compositionally biased region" description="Polar residues" evidence="1">
    <location>
        <begin position="499"/>
        <end position="514"/>
    </location>
</feature>
<feature type="compositionally biased region" description="Polar residues" evidence="1">
    <location>
        <begin position="173"/>
        <end position="191"/>
    </location>
</feature>
<comment type="caution">
    <text evidence="2">The sequence shown here is derived from an EMBL/GenBank/DDBJ whole genome shotgun (WGS) entry which is preliminary data.</text>
</comment>
<evidence type="ECO:0000256" key="1">
    <source>
        <dbReference type="SAM" id="MobiDB-lite"/>
    </source>
</evidence>
<feature type="compositionally biased region" description="Polar residues" evidence="1">
    <location>
        <begin position="765"/>
        <end position="780"/>
    </location>
</feature>
<dbReference type="AlphaFoldDB" id="A0A1R0GR09"/>
<feature type="compositionally biased region" description="Polar residues" evidence="1">
    <location>
        <begin position="142"/>
        <end position="165"/>
    </location>
</feature>
<feature type="region of interest" description="Disordered" evidence="1">
    <location>
        <begin position="596"/>
        <end position="628"/>
    </location>
</feature>
<organism evidence="2 3">
    <name type="scientific">Smittium mucronatum</name>
    <dbReference type="NCBI Taxonomy" id="133383"/>
    <lineage>
        <taxon>Eukaryota</taxon>
        <taxon>Fungi</taxon>
        <taxon>Fungi incertae sedis</taxon>
        <taxon>Zoopagomycota</taxon>
        <taxon>Kickxellomycotina</taxon>
        <taxon>Harpellomycetes</taxon>
        <taxon>Harpellales</taxon>
        <taxon>Legeriomycetaceae</taxon>
        <taxon>Smittium</taxon>
    </lineage>
</organism>
<proteinExistence type="predicted"/>
<feature type="compositionally biased region" description="Low complexity" evidence="1">
    <location>
        <begin position="553"/>
        <end position="576"/>
    </location>
</feature>
<accession>A0A1R0GR09</accession>
<feature type="region of interest" description="Disordered" evidence="1">
    <location>
        <begin position="761"/>
        <end position="780"/>
    </location>
</feature>
<feature type="compositionally biased region" description="Polar residues" evidence="1">
    <location>
        <begin position="1122"/>
        <end position="1131"/>
    </location>
</feature>
<feature type="compositionally biased region" description="Polar residues" evidence="1">
    <location>
        <begin position="600"/>
        <end position="612"/>
    </location>
</feature>
<feature type="compositionally biased region" description="Basic and acidic residues" evidence="1">
    <location>
        <begin position="1133"/>
        <end position="1146"/>
    </location>
</feature>
<feature type="region of interest" description="Disordered" evidence="1">
    <location>
        <begin position="369"/>
        <end position="409"/>
    </location>
</feature>
<feature type="region of interest" description="Disordered" evidence="1">
    <location>
        <begin position="15"/>
        <end position="231"/>
    </location>
</feature>
<feature type="compositionally biased region" description="Low complexity" evidence="1">
    <location>
        <begin position="125"/>
        <end position="136"/>
    </location>
</feature>
<feature type="compositionally biased region" description="Polar residues" evidence="1">
    <location>
        <begin position="385"/>
        <end position="408"/>
    </location>
</feature>
<feature type="region of interest" description="Disordered" evidence="1">
    <location>
        <begin position="492"/>
        <end position="518"/>
    </location>
</feature>
<feature type="compositionally biased region" description="Basic and acidic residues" evidence="1">
    <location>
        <begin position="1171"/>
        <end position="1191"/>
    </location>
</feature>
<evidence type="ECO:0000313" key="2">
    <source>
        <dbReference type="EMBL" id="OLY79332.1"/>
    </source>
</evidence>
<dbReference type="STRING" id="133383.A0A1R0GR09"/>
<reference evidence="2 3" key="1">
    <citation type="journal article" date="2016" name="Mol. Biol. Evol.">
        <title>Genome-Wide Survey of Gut Fungi (Harpellales) Reveals the First Horizontally Transferred Ubiquitin Gene from a Mosquito Host.</title>
        <authorList>
            <person name="Wang Y."/>
            <person name="White M.M."/>
            <person name="Kvist S."/>
            <person name="Moncalvo J.M."/>
        </authorList>
    </citation>
    <scope>NUCLEOTIDE SEQUENCE [LARGE SCALE GENOMIC DNA]</scope>
    <source>
        <strain evidence="2 3">ALG-7-W6</strain>
    </source>
</reference>
<feature type="compositionally biased region" description="Low complexity" evidence="1">
    <location>
        <begin position="613"/>
        <end position="628"/>
    </location>
</feature>
<feature type="compositionally biased region" description="Low complexity" evidence="1">
    <location>
        <begin position="370"/>
        <end position="384"/>
    </location>
</feature>
<feature type="compositionally biased region" description="Acidic residues" evidence="1">
    <location>
        <begin position="18"/>
        <end position="27"/>
    </location>
</feature>
<sequence>MVQSLKYRFGSDTKVEFDPEISYDQEDYSQSNLKSADEEIDSEIPIKIDDPISAPLPTQASLDSPIPKMSSEQVQPAQVTSPISIDHAHEPISTPSFPISPTPISQSNSTSPSKEKDQNDLPTLNSNQNSNTQSVSGHEDLSQNITFSNSSPISIQNPTSSTIISSLPDKNLDSTQTSSIDLSSDQVNTTPILKETTPETQLTSISPTLILADPSPETSKSPSAVPSLSSVNPISDHLQTHSSTMDSIKSPIDSSLIDDPKSVQKISIIAQNDNTQVKSVSQQDQIEPISVEKNCIQAQSDPTPAQSIAKQIINDSDIAPSDSNQIQNNSDQLQVDPLQVQNDSQKTQSNSNQIKIDPIQVQSDLNQIQSDSKLNSSDSKLVSNESNEVQSDSIQVQNFSDITQSDSKQSINDTDIIQIDSNQIQSDYIQDQKDSIKIQSDSILVDSESVPINNDSAPVQVQDHSISIQNNSSPTQSVSIEAQSDFIQIQDSPFPLKKNGTQAQSDPNPTQSDPNQIINDSDIILSDSNQIQSSTKQISNDCIQAQSDPTPTQSDPNQIISDSDIIPSDSNQIQSSTKQISNDCIQAQSDSIQVDDEMAQTHSDSTPIQNDPIQVQHHSNSNQNISSLIQNDPNQIQNDSVQIQSVSAEIQDHTISAQSDSNQAQNDSILTEGNFSQVQKDSTSVQDNSIQAQDDCISIQNDHTPNINEVSQIQDDPLSSLDRPLTSLTGITTVQSDIILVKSDSINSSEIHNTFAVNIDENSKNSDISPKTPNNTTEDSSSEFILHQNFQGKIPQFDSVKDTHPIPQKHNILSSESPTSILNHKENSLADIHGLSALPLGNILLPQNPTNVIEDNHPILSGDTITNVDKLESSNISNLDSSKENNVVMDLDSTESFTNSAPESVSTNDLFSDTVSSIDISIDQKELKLNEIDSGVSNIEPKITKVSGAIEVVKDSADKNPVDESVFDTSAASTDIILENNVNIPVQNSSISLEPLNEMVKVPEVSNHHSQNDLIAINKSNIVHTLISQIDIQGSELVDSTHSISSNKSQINDFDDVTVSSLEKMDENSPEKITSLNLELGSIETSNLEPKELKTDLPSNPGVSQVQPVNSSIERDIKINAENPSNVSNHPIISKDSESQNNEESHTGAVISSNNPGTLIDDTDSQITTEKGPKRCISDDQDEPRKNPKTN</sequence>
<dbReference type="OrthoDB" id="10071567at2759"/>